<dbReference type="GO" id="GO:0031017">
    <property type="term" value="P:exocrine pancreas development"/>
    <property type="evidence" value="ECO:0007669"/>
    <property type="project" value="UniProtKB-ARBA"/>
</dbReference>
<evidence type="ECO:0000259" key="19">
    <source>
        <dbReference type="PROSITE" id="PS50023"/>
    </source>
</evidence>
<dbReference type="PROSITE" id="PS50071">
    <property type="entry name" value="HOMEOBOX_2"/>
    <property type="match status" value="1"/>
</dbReference>
<evidence type="ECO:0000256" key="11">
    <source>
        <dbReference type="ARBA" id="ARBA00023159"/>
    </source>
</evidence>
<dbReference type="Pfam" id="PF00046">
    <property type="entry name" value="Homeodomain"/>
    <property type="match status" value="1"/>
</dbReference>
<keyword evidence="6 16" id="KW-0862">Zinc</keyword>
<dbReference type="OrthoDB" id="125004at2759"/>
<dbReference type="SUPFAM" id="SSF57716">
    <property type="entry name" value="Glucocorticoid receptor-like (DNA-binding domain)"/>
    <property type="match status" value="2"/>
</dbReference>
<keyword evidence="13 15" id="KW-0539">Nucleus</keyword>
<keyword evidence="3 16" id="KW-0479">Metal-binding</keyword>
<evidence type="ECO:0000256" key="3">
    <source>
        <dbReference type="ARBA" id="ARBA00022723"/>
    </source>
</evidence>
<dbReference type="SMART" id="SM00132">
    <property type="entry name" value="LIM"/>
    <property type="match status" value="2"/>
</dbReference>
<dbReference type="FunFam" id="1.10.10.60:FF:000041">
    <property type="entry name" value="insulin gene enhancer protein ISL-1"/>
    <property type="match status" value="1"/>
</dbReference>
<keyword evidence="4" id="KW-0677">Repeat</keyword>
<keyword evidence="10 15" id="KW-0371">Homeobox</keyword>
<dbReference type="InterPro" id="IPR001356">
    <property type="entry name" value="HD"/>
</dbReference>
<evidence type="ECO:0000256" key="5">
    <source>
        <dbReference type="ARBA" id="ARBA00022782"/>
    </source>
</evidence>
<dbReference type="PROSITE" id="PS50023">
    <property type="entry name" value="LIM_DOMAIN_2"/>
    <property type="match status" value="2"/>
</dbReference>
<dbReference type="CDD" id="cd00086">
    <property type="entry name" value="homeodomain"/>
    <property type="match status" value="1"/>
</dbReference>
<dbReference type="Pfam" id="PF00412">
    <property type="entry name" value="LIM"/>
    <property type="match status" value="2"/>
</dbReference>
<dbReference type="GeneID" id="108277114"/>
<keyword evidence="12" id="KW-0804">Transcription</keyword>
<evidence type="ECO:0000256" key="1">
    <source>
        <dbReference type="ARBA" id="ARBA00004123"/>
    </source>
</evidence>
<protein>
    <recommendedName>
        <fullName evidence="14">Insulin gene enhancer protein ISL-1</fullName>
    </recommendedName>
</protein>
<dbReference type="GO" id="GO:0045944">
    <property type="term" value="P:positive regulation of transcription by RNA polymerase II"/>
    <property type="evidence" value="ECO:0007669"/>
    <property type="project" value="InterPro"/>
</dbReference>
<feature type="region of interest" description="Disordered" evidence="18">
    <location>
        <begin position="166"/>
        <end position="187"/>
    </location>
</feature>
<keyword evidence="2" id="KW-0217">Developmental protein</keyword>
<evidence type="ECO:0000256" key="8">
    <source>
        <dbReference type="ARBA" id="ARBA00023038"/>
    </source>
</evidence>
<evidence type="ECO:0000256" key="10">
    <source>
        <dbReference type="ARBA" id="ARBA00023155"/>
    </source>
</evidence>
<dbReference type="FunFam" id="2.10.110.10:FF:000034">
    <property type="entry name" value="Insulin gene enhancer protein ISL"/>
    <property type="match status" value="1"/>
</dbReference>
<reference evidence="22" key="2">
    <citation type="submission" date="2025-08" db="UniProtKB">
        <authorList>
            <consortium name="RefSeq"/>
        </authorList>
    </citation>
    <scope>IDENTIFICATION</scope>
    <source>
        <tissue evidence="22">Blood</tissue>
    </source>
</reference>
<dbReference type="GO" id="GO:0048665">
    <property type="term" value="P:neuron fate specification"/>
    <property type="evidence" value="ECO:0007669"/>
    <property type="project" value="InterPro"/>
</dbReference>
<dbReference type="GO" id="GO:0046872">
    <property type="term" value="F:metal ion binding"/>
    <property type="evidence" value="ECO:0007669"/>
    <property type="project" value="UniProtKB-KW"/>
</dbReference>
<organism evidence="21 22">
    <name type="scientific">Ictalurus punctatus</name>
    <name type="common">Channel catfish</name>
    <name type="synonym">Silurus punctatus</name>
    <dbReference type="NCBI Taxonomy" id="7998"/>
    <lineage>
        <taxon>Eukaryota</taxon>
        <taxon>Metazoa</taxon>
        <taxon>Chordata</taxon>
        <taxon>Craniata</taxon>
        <taxon>Vertebrata</taxon>
        <taxon>Euteleostomi</taxon>
        <taxon>Actinopterygii</taxon>
        <taxon>Neopterygii</taxon>
        <taxon>Teleostei</taxon>
        <taxon>Ostariophysi</taxon>
        <taxon>Siluriformes</taxon>
        <taxon>Ictaluridae</taxon>
        <taxon>Ictalurus</taxon>
    </lineage>
</organism>
<feature type="domain" description="Homeobox" evidence="20">
    <location>
        <begin position="190"/>
        <end position="250"/>
    </location>
</feature>
<gene>
    <name evidence="22" type="primary">isl1b</name>
</gene>
<evidence type="ECO:0000256" key="16">
    <source>
        <dbReference type="PROSITE-ProRule" id="PRU00125"/>
    </source>
</evidence>
<dbReference type="GO" id="GO:0007409">
    <property type="term" value="P:axonogenesis"/>
    <property type="evidence" value="ECO:0007669"/>
    <property type="project" value="TreeGrafter"/>
</dbReference>
<dbReference type="Proteomes" id="UP000221080">
    <property type="component" value="Chromosome 16"/>
</dbReference>
<dbReference type="Gene3D" id="2.10.110.10">
    <property type="entry name" value="Cysteine Rich Protein"/>
    <property type="match status" value="2"/>
</dbReference>
<feature type="domain" description="LIM zinc-binding" evidence="19">
    <location>
        <begin position="25"/>
        <end position="87"/>
    </location>
</feature>
<evidence type="ECO:0000256" key="17">
    <source>
        <dbReference type="RuleBase" id="RU000682"/>
    </source>
</evidence>
<evidence type="ECO:0000313" key="21">
    <source>
        <dbReference type="Proteomes" id="UP000221080"/>
    </source>
</evidence>
<sequence length="326" mass="37278">MNMHIIRNHELIHSLLSTAEKGLPSLCVGCGLQIRDRFVLSVFPDLRWHVACLKCMVCQQNLDESHTCFIKDGKTLCKDDYIRLYTTKCAKCLKSFSSCDYVMRAGVNVYHVQCFRCKCCDRQLLPGDEFTMRDGFLHCTGHENSNHGLITLTHHSAHVTDLDRCDEGADTSQSSGEGDSGWPVKPIKNEKTARVRTALSQSQLHVLRTCYNANPRPDATVKEQLMELTGLSSRVIRVWFQNKRCKDKKRSMLERQMQHECREQINMMDEPLLAVTPEILDLDTLMHPLDLQSLQPSWKLLTSLLHLDSDHTPDPEPVTFNQLDQP</sequence>
<keyword evidence="8 16" id="KW-0440">LIM domain</keyword>
<evidence type="ECO:0000256" key="2">
    <source>
        <dbReference type="ARBA" id="ARBA00022473"/>
    </source>
</evidence>
<accession>A0A979F8T3</accession>
<keyword evidence="9 15" id="KW-0238">DNA-binding</keyword>
<evidence type="ECO:0000256" key="6">
    <source>
        <dbReference type="ARBA" id="ARBA00022833"/>
    </source>
</evidence>
<keyword evidence="11" id="KW-0010">Activator</keyword>
<evidence type="ECO:0000256" key="4">
    <source>
        <dbReference type="ARBA" id="ARBA00022737"/>
    </source>
</evidence>
<comment type="subcellular location">
    <subcellularLocation>
        <location evidence="1 15 17">Nucleus</location>
    </subcellularLocation>
</comment>
<dbReference type="PROSITE" id="PS00478">
    <property type="entry name" value="LIM_DOMAIN_1"/>
    <property type="match status" value="2"/>
</dbReference>
<evidence type="ECO:0000256" key="12">
    <source>
        <dbReference type="ARBA" id="ARBA00023163"/>
    </source>
</evidence>
<feature type="DNA-binding region" description="Homeobox" evidence="15">
    <location>
        <begin position="192"/>
        <end position="251"/>
    </location>
</feature>
<reference evidence="21" key="1">
    <citation type="journal article" date="2016" name="Nat. Commun.">
        <title>The channel catfish genome sequence provides insights into the evolution of scale formation in teleosts.</title>
        <authorList>
            <person name="Liu Z."/>
            <person name="Liu S."/>
            <person name="Yao J."/>
            <person name="Bao L."/>
            <person name="Zhang J."/>
            <person name="Li Y."/>
            <person name="Jiang C."/>
            <person name="Sun L."/>
            <person name="Wang R."/>
            <person name="Zhang Y."/>
            <person name="Zhou T."/>
            <person name="Zeng Q."/>
            <person name="Fu Q."/>
            <person name="Gao S."/>
            <person name="Li N."/>
            <person name="Koren S."/>
            <person name="Jiang Y."/>
            <person name="Zimin A."/>
            <person name="Xu P."/>
            <person name="Phillippy A.M."/>
            <person name="Geng X."/>
            <person name="Song L."/>
            <person name="Sun F."/>
            <person name="Li C."/>
            <person name="Wang X."/>
            <person name="Chen A."/>
            <person name="Jin Y."/>
            <person name="Yuan Z."/>
            <person name="Yang Y."/>
            <person name="Tan S."/>
            <person name="Peatman E."/>
            <person name="Lu J."/>
            <person name="Qin Z."/>
            <person name="Dunham R."/>
            <person name="Li Z."/>
            <person name="Sonstegard T."/>
            <person name="Feng J."/>
            <person name="Danzmann R.G."/>
            <person name="Schroeder S."/>
            <person name="Scheffler B."/>
            <person name="Duke M.V."/>
            <person name="Ballard L."/>
            <person name="Kucuktas H."/>
            <person name="Kaltenboeck L."/>
            <person name="Liu H."/>
            <person name="Armbruster J."/>
            <person name="Xie Y."/>
            <person name="Kirby M.L."/>
            <person name="Tian Y."/>
            <person name="Flanagan M.E."/>
            <person name="Mu W."/>
            <person name="Waldbieser G.C."/>
        </authorList>
    </citation>
    <scope>NUCLEOTIDE SEQUENCE [LARGE SCALE GENOMIC DNA]</scope>
    <source>
        <strain evidence="21">SDA103</strain>
    </source>
</reference>
<dbReference type="GO" id="GO:0005634">
    <property type="term" value="C:nucleus"/>
    <property type="evidence" value="ECO:0007669"/>
    <property type="project" value="UniProtKB-SubCell"/>
</dbReference>
<dbReference type="PANTHER" id="PTHR24204">
    <property type="entry name" value="INSULIN GENE ENHANCER PROTEIN"/>
    <property type="match status" value="1"/>
</dbReference>
<keyword evidence="7" id="KW-0805">Transcription regulation</keyword>
<evidence type="ECO:0000313" key="22">
    <source>
        <dbReference type="RefSeq" id="XP_047016616.1"/>
    </source>
</evidence>
<evidence type="ECO:0000256" key="13">
    <source>
        <dbReference type="ARBA" id="ARBA00023242"/>
    </source>
</evidence>
<dbReference type="InterPro" id="IPR001781">
    <property type="entry name" value="Znf_LIM"/>
</dbReference>
<dbReference type="SMART" id="SM00389">
    <property type="entry name" value="HOX"/>
    <property type="match status" value="1"/>
</dbReference>
<keyword evidence="5" id="KW-0221">Differentiation</keyword>
<dbReference type="GO" id="GO:0072359">
    <property type="term" value="P:circulatory system development"/>
    <property type="evidence" value="ECO:0007669"/>
    <property type="project" value="UniProtKB-ARBA"/>
</dbReference>
<dbReference type="SUPFAM" id="SSF46689">
    <property type="entry name" value="Homeodomain-like"/>
    <property type="match status" value="1"/>
</dbReference>
<evidence type="ECO:0000256" key="7">
    <source>
        <dbReference type="ARBA" id="ARBA00023015"/>
    </source>
</evidence>
<evidence type="ECO:0000256" key="9">
    <source>
        <dbReference type="ARBA" id="ARBA00023125"/>
    </source>
</evidence>
<dbReference type="PANTHER" id="PTHR24204:SF4">
    <property type="entry name" value="INSULIN GENE ENHANCER PROTEIN ISL-1"/>
    <property type="match status" value="1"/>
</dbReference>
<evidence type="ECO:0000256" key="18">
    <source>
        <dbReference type="SAM" id="MobiDB-lite"/>
    </source>
</evidence>
<keyword evidence="21" id="KW-1185">Reference proteome</keyword>
<dbReference type="GO" id="GO:0000981">
    <property type="term" value="F:DNA-binding transcription factor activity, RNA polymerase II-specific"/>
    <property type="evidence" value="ECO:0007669"/>
    <property type="project" value="InterPro"/>
</dbReference>
<evidence type="ECO:0000256" key="15">
    <source>
        <dbReference type="PROSITE-ProRule" id="PRU00108"/>
    </source>
</evidence>
<feature type="domain" description="LIM zinc-binding" evidence="19">
    <location>
        <begin position="88"/>
        <end position="149"/>
    </location>
</feature>
<dbReference type="AlphaFoldDB" id="A0A979F8T3"/>
<name>A0A979F8T3_ICTPU</name>
<dbReference type="Gene3D" id="1.10.10.60">
    <property type="entry name" value="Homeodomain-like"/>
    <property type="match status" value="1"/>
</dbReference>
<dbReference type="GO" id="GO:0000987">
    <property type="term" value="F:cis-regulatory region sequence-specific DNA binding"/>
    <property type="evidence" value="ECO:0007669"/>
    <property type="project" value="TreeGrafter"/>
</dbReference>
<evidence type="ECO:0000259" key="20">
    <source>
        <dbReference type="PROSITE" id="PS50071"/>
    </source>
</evidence>
<proteinExistence type="predicted"/>
<dbReference type="CTD" id="415131"/>
<evidence type="ECO:0000256" key="14">
    <source>
        <dbReference type="ARBA" id="ARBA00041167"/>
    </source>
</evidence>
<dbReference type="InterPro" id="IPR047169">
    <property type="entry name" value="ISL1/2-like"/>
</dbReference>
<dbReference type="InterPro" id="IPR009057">
    <property type="entry name" value="Homeodomain-like_sf"/>
</dbReference>
<dbReference type="RefSeq" id="XP_047016616.1">
    <property type="nucleotide sequence ID" value="XM_047160660.2"/>
</dbReference>